<feature type="region of interest" description="Disordered" evidence="1">
    <location>
        <begin position="1"/>
        <end position="60"/>
    </location>
</feature>
<dbReference type="Pfam" id="PF11947">
    <property type="entry name" value="DUF3464"/>
    <property type="match status" value="1"/>
</dbReference>
<organism evidence="3 4">
    <name type="scientific">Leptolyngbya cf. ectocarpi LEGE 11479</name>
    <dbReference type="NCBI Taxonomy" id="1828722"/>
    <lineage>
        <taxon>Bacteria</taxon>
        <taxon>Bacillati</taxon>
        <taxon>Cyanobacteriota</taxon>
        <taxon>Cyanophyceae</taxon>
        <taxon>Leptolyngbyales</taxon>
        <taxon>Leptolyngbyaceae</taxon>
        <taxon>Leptolyngbya group</taxon>
        <taxon>Leptolyngbya</taxon>
    </lineage>
</organism>
<keyword evidence="2" id="KW-0472">Membrane</keyword>
<dbReference type="PANTHER" id="PTHR34575">
    <property type="entry name" value="PROTEIN PAM68, CHLOROPLASTIC"/>
    <property type="match status" value="1"/>
</dbReference>
<feature type="compositionally biased region" description="Polar residues" evidence="1">
    <location>
        <begin position="30"/>
        <end position="57"/>
    </location>
</feature>
<keyword evidence="4" id="KW-1185">Reference proteome</keyword>
<keyword evidence="2" id="KW-1133">Transmembrane helix</keyword>
<dbReference type="AlphaFoldDB" id="A0A929F7S8"/>
<evidence type="ECO:0000256" key="1">
    <source>
        <dbReference type="SAM" id="MobiDB-lite"/>
    </source>
</evidence>
<proteinExistence type="predicted"/>
<evidence type="ECO:0000256" key="2">
    <source>
        <dbReference type="SAM" id="Phobius"/>
    </source>
</evidence>
<gene>
    <name evidence="3" type="ORF">IQ260_17350</name>
</gene>
<dbReference type="EMBL" id="JADEXP010000168">
    <property type="protein sequence ID" value="MBE9068421.1"/>
    <property type="molecule type" value="Genomic_DNA"/>
</dbReference>
<feature type="compositionally biased region" description="Basic and acidic residues" evidence="1">
    <location>
        <begin position="15"/>
        <end position="26"/>
    </location>
</feature>
<evidence type="ECO:0000313" key="4">
    <source>
        <dbReference type="Proteomes" id="UP000615026"/>
    </source>
</evidence>
<dbReference type="Proteomes" id="UP000615026">
    <property type="component" value="Unassembled WGS sequence"/>
</dbReference>
<feature type="transmembrane region" description="Helical" evidence="2">
    <location>
        <begin position="74"/>
        <end position="94"/>
    </location>
</feature>
<keyword evidence="2" id="KW-0812">Transmembrane</keyword>
<dbReference type="PANTHER" id="PTHR34575:SF1">
    <property type="entry name" value="PROTEIN PAM68, CHLOROPLASTIC"/>
    <property type="match status" value="1"/>
</dbReference>
<dbReference type="RefSeq" id="WP_193994367.1">
    <property type="nucleotide sequence ID" value="NZ_JADEXP010000168.1"/>
</dbReference>
<evidence type="ECO:0000313" key="3">
    <source>
        <dbReference type="EMBL" id="MBE9068421.1"/>
    </source>
</evidence>
<sequence>MPSKSQRDSLPFEPKSSKPPKDRGADDSSETAARSKGTSANTSAKKGSQRRTGSQKDNAGIPEVVSRRMIRRMAVFAGVPTFLGMSSFVIAYILLTQHIAEFPNVVVLLVSLGFFALGTVGLSYGVLSASWQEESEGSLLGLEEFSVNFRRLVQGLRKSKQSSASD</sequence>
<protein>
    <submittedName>
        <fullName evidence="3">PAM68 family protein</fullName>
    </submittedName>
</protein>
<reference evidence="3" key="1">
    <citation type="submission" date="2020-10" db="EMBL/GenBank/DDBJ databases">
        <authorList>
            <person name="Castelo-Branco R."/>
            <person name="Eusebio N."/>
            <person name="Adriana R."/>
            <person name="Vieira A."/>
            <person name="Brugerolle De Fraissinette N."/>
            <person name="Rezende De Castro R."/>
            <person name="Schneider M.P."/>
            <person name="Vasconcelos V."/>
            <person name="Leao P.N."/>
        </authorList>
    </citation>
    <scope>NUCLEOTIDE SEQUENCE</scope>
    <source>
        <strain evidence="3">LEGE 11479</strain>
    </source>
</reference>
<accession>A0A929F7S8</accession>
<comment type="caution">
    <text evidence="3">The sequence shown here is derived from an EMBL/GenBank/DDBJ whole genome shotgun (WGS) entry which is preliminary data.</text>
</comment>
<dbReference type="InterPro" id="IPR021855">
    <property type="entry name" value="PAM68-like"/>
</dbReference>
<feature type="transmembrane region" description="Helical" evidence="2">
    <location>
        <begin position="106"/>
        <end position="127"/>
    </location>
</feature>
<name>A0A929F7S8_LEPEC</name>